<proteinExistence type="predicted"/>
<dbReference type="GO" id="GO:0016020">
    <property type="term" value="C:membrane"/>
    <property type="evidence" value="ECO:0007669"/>
    <property type="project" value="UniProtKB-SubCell"/>
</dbReference>
<dbReference type="PANTHER" id="PTHR31042:SF150">
    <property type="entry name" value="OS06G0661900 PROTEIN"/>
    <property type="match status" value="1"/>
</dbReference>
<accession>A0AB34JAW3</accession>
<evidence type="ECO:0008006" key="8">
    <source>
        <dbReference type="Google" id="ProtNLM"/>
    </source>
</evidence>
<dbReference type="Proteomes" id="UP001515480">
    <property type="component" value="Unassembled WGS sequence"/>
</dbReference>
<dbReference type="EMBL" id="JBGBPQ010000010">
    <property type="protein sequence ID" value="KAL1518809.1"/>
    <property type="molecule type" value="Genomic_DNA"/>
</dbReference>
<evidence type="ECO:0000313" key="6">
    <source>
        <dbReference type="EMBL" id="KAL1518809.1"/>
    </source>
</evidence>
<dbReference type="AlphaFoldDB" id="A0AB34JAW3"/>
<reference evidence="6 7" key="1">
    <citation type="journal article" date="2024" name="Science">
        <title>Giant polyketide synthase enzymes in the biosynthesis of giant marine polyether toxins.</title>
        <authorList>
            <person name="Fallon T.R."/>
            <person name="Shende V.V."/>
            <person name="Wierzbicki I.H."/>
            <person name="Pendleton A.L."/>
            <person name="Watervoot N.F."/>
            <person name="Auber R.P."/>
            <person name="Gonzalez D.J."/>
            <person name="Wisecaver J.H."/>
            <person name="Moore B.S."/>
        </authorList>
    </citation>
    <scope>NUCLEOTIDE SEQUENCE [LARGE SCALE GENOMIC DNA]</scope>
    <source>
        <strain evidence="6 7">12B1</strain>
    </source>
</reference>
<comment type="caution">
    <text evidence="6">The sequence shown here is derived from an EMBL/GenBank/DDBJ whole genome shotgun (WGS) entry which is preliminary data.</text>
</comment>
<sequence>MSVAYLFTLREPDFHPLERTWSSYLRSCPPGSAVVRSHAGKVSNASSPHGGGGRGAFAGSSLPVSIQVRRFDYSMVRARLLLLHDVLDRKPRDATEALEVQPEWLLFLSDSCAPLLPCADVHAYLRAQGNRSFVGAGACDDPRRMHSTRLTVETCRSTLGWVGLHRSAALRILEKERVYARDFVRLGVPDESYWSTVLFSERLPVLGRPLTYMSWNGKGKGHGGGAHPDEIQLDGIATFRVNRLIIEHRDTALQQGYVFGRKFEASKLVDNALATIMEQMPHNTSLRDPLKG</sequence>
<keyword evidence="7" id="KW-1185">Reference proteome</keyword>
<evidence type="ECO:0000256" key="4">
    <source>
        <dbReference type="ARBA" id="ARBA00023136"/>
    </source>
</evidence>
<evidence type="ECO:0000256" key="1">
    <source>
        <dbReference type="ARBA" id="ARBA00004606"/>
    </source>
</evidence>
<evidence type="ECO:0000256" key="2">
    <source>
        <dbReference type="ARBA" id="ARBA00022676"/>
    </source>
</evidence>
<dbReference type="InterPro" id="IPR003406">
    <property type="entry name" value="Glyco_trans_14"/>
</dbReference>
<evidence type="ECO:0000256" key="3">
    <source>
        <dbReference type="ARBA" id="ARBA00022679"/>
    </source>
</evidence>
<protein>
    <recommendedName>
        <fullName evidence="8">Protein xylosyltransferase</fullName>
    </recommendedName>
</protein>
<keyword evidence="5" id="KW-0325">Glycoprotein</keyword>
<dbReference type="PANTHER" id="PTHR31042">
    <property type="entry name" value="CORE-2/I-BRANCHING BETA-1,6-N-ACETYLGLUCOSAMINYLTRANSFERASE FAMILY PROTEIN-RELATED"/>
    <property type="match status" value="1"/>
</dbReference>
<dbReference type="GO" id="GO:0016757">
    <property type="term" value="F:glycosyltransferase activity"/>
    <property type="evidence" value="ECO:0007669"/>
    <property type="project" value="UniProtKB-KW"/>
</dbReference>
<dbReference type="Pfam" id="PF02485">
    <property type="entry name" value="Branch"/>
    <property type="match status" value="1"/>
</dbReference>
<keyword evidence="3" id="KW-0808">Transferase</keyword>
<dbReference type="InterPro" id="IPR044174">
    <property type="entry name" value="BC10-like"/>
</dbReference>
<keyword evidence="4" id="KW-0472">Membrane</keyword>
<organism evidence="6 7">
    <name type="scientific">Prymnesium parvum</name>
    <name type="common">Toxic golden alga</name>
    <dbReference type="NCBI Taxonomy" id="97485"/>
    <lineage>
        <taxon>Eukaryota</taxon>
        <taxon>Haptista</taxon>
        <taxon>Haptophyta</taxon>
        <taxon>Prymnesiophyceae</taxon>
        <taxon>Prymnesiales</taxon>
        <taxon>Prymnesiaceae</taxon>
        <taxon>Prymnesium</taxon>
    </lineage>
</organism>
<comment type="subcellular location">
    <subcellularLocation>
        <location evidence="1">Membrane</location>
        <topology evidence="1">Single-pass type II membrane protein</topology>
    </subcellularLocation>
</comment>
<evidence type="ECO:0000313" key="7">
    <source>
        <dbReference type="Proteomes" id="UP001515480"/>
    </source>
</evidence>
<keyword evidence="2" id="KW-0328">Glycosyltransferase</keyword>
<name>A0AB34JAW3_PRYPA</name>
<gene>
    <name evidence="6" type="ORF">AB1Y20_003089</name>
</gene>
<evidence type="ECO:0000256" key="5">
    <source>
        <dbReference type="ARBA" id="ARBA00023180"/>
    </source>
</evidence>